<accession>A0ABS5BHN3</accession>
<proteinExistence type="predicted"/>
<organism evidence="2 3">
    <name type="scientific">Dickeya oryzae</name>
    <dbReference type="NCBI Taxonomy" id="1240404"/>
    <lineage>
        <taxon>Bacteria</taxon>
        <taxon>Pseudomonadati</taxon>
        <taxon>Pseudomonadota</taxon>
        <taxon>Gammaproteobacteria</taxon>
        <taxon>Enterobacterales</taxon>
        <taxon>Pectobacteriaceae</taxon>
        <taxon>Dickeya</taxon>
    </lineage>
</organism>
<dbReference type="Proteomes" id="UP000810130">
    <property type="component" value="Unassembled WGS sequence"/>
</dbReference>
<gene>
    <name evidence="2" type="ORF">J8657_20460</name>
</gene>
<feature type="signal peptide" evidence="1">
    <location>
        <begin position="1"/>
        <end position="22"/>
    </location>
</feature>
<feature type="chain" id="PRO_5045762141" description="Secreted protein" evidence="1">
    <location>
        <begin position="23"/>
        <end position="211"/>
    </location>
</feature>
<name>A0ABS5BHN3_9GAMM</name>
<dbReference type="EMBL" id="JAGJWX010000052">
    <property type="protein sequence ID" value="MBP2859968.1"/>
    <property type="molecule type" value="Genomic_DNA"/>
</dbReference>
<protein>
    <recommendedName>
        <fullName evidence="4">Secreted protein</fullName>
    </recommendedName>
</protein>
<evidence type="ECO:0000313" key="2">
    <source>
        <dbReference type="EMBL" id="MBP2859968.1"/>
    </source>
</evidence>
<keyword evidence="1" id="KW-0732">Signal</keyword>
<reference evidence="2 3" key="1">
    <citation type="submission" date="2021-04" db="EMBL/GenBank/DDBJ databases">
        <title>Genomic and host-range diversity within the Dickeya zeae complex, identification of D. zeae and D. oryzae members, proposal of two novel subspecies D. zeae subsp. zeae subsp. nov. and D. zeae subsp. dombae subsp. nov.</title>
        <authorList>
            <person name="Van Gijsegem F."/>
            <person name="Hugouvieux-Cotte-Pattat N."/>
        </authorList>
    </citation>
    <scope>NUCLEOTIDE SEQUENCE [LARGE SCALE GENOMIC DNA]</scope>
    <source>
        <strain evidence="2 3">FVG03</strain>
    </source>
</reference>
<dbReference type="PROSITE" id="PS51257">
    <property type="entry name" value="PROKAR_LIPOPROTEIN"/>
    <property type="match status" value="1"/>
</dbReference>
<comment type="caution">
    <text evidence="2">The sequence shown here is derived from an EMBL/GenBank/DDBJ whole genome shotgun (WGS) entry which is preliminary data.</text>
</comment>
<evidence type="ECO:0000313" key="3">
    <source>
        <dbReference type="Proteomes" id="UP000810130"/>
    </source>
</evidence>
<dbReference type="RefSeq" id="WP_013318619.1">
    <property type="nucleotide sequence ID" value="NZ_JAGJWX010000052.1"/>
</dbReference>
<evidence type="ECO:0000256" key="1">
    <source>
        <dbReference type="SAM" id="SignalP"/>
    </source>
</evidence>
<keyword evidence="3" id="KW-1185">Reference proteome</keyword>
<sequence>MKTISSVFLSLVIILACGNVFATDFNVPSNCLNYPPPTGGASSDLATDGDPPIVDMYIPFFSVPNVPAEILSFRRGGDGNWQIAVNAPQTGNYYIQTVYTPFLQTFQQQYLQIGNSNWITLSSPTNGTSGHSTMPSLQATIGQKYANGFVEFSASVESAQPFSMGLDGNGNVTVYCVAFNPNGFPVTVYDAARNFVGTGAMGVSGTIVWDK</sequence>
<evidence type="ECO:0008006" key="4">
    <source>
        <dbReference type="Google" id="ProtNLM"/>
    </source>
</evidence>